<dbReference type="SUPFAM" id="SSF63748">
    <property type="entry name" value="Tudor/PWWP/MBT"/>
    <property type="match status" value="3"/>
</dbReference>
<feature type="region of interest" description="Disordered" evidence="15">
    <location>
        <begin position="193"/>
        <end position="213"/>
    </location>
</feature>
<dbReference type="InterPro" id="IPR048899">
    <property type="entry name" value="NMD_SH3"/>
</dbReference>
<dbReference type="Gene3D" id="2.30.30.140">
    <property type="match status" value="3"/>
</dbReference>
<keyword evidence="8" id="KW-0479">Metal-binding</keyword>
<evidence type="ECO:0000313" key="19">
    <source>
        <dbReference type="EMBL" id="CAF3005759.1"/>
    </source>
</evidence>
<evidence type="ECO:0000259" key="18">
    <source>
        <dbReference type="Pfam" id="PF21193"/>
    </source>
</evidence>
<dbReference type="PANTHER" id="PTHR12746">
    <property type="entry name" value="NONSENSE-MEDIATED MRNA DECAY PROTEIN 3"/>
    <property type="match status" value="1"/>
</dbReference>
<dbReference type="GO" id="GO:0015031">
    <property type="term" value="P:protein transport"/>
    <property type="evidence" value="ECO:0007669"/>
    <property type="project" value="UniProtKB-KW"/>
</dbReference>
<dbReference type="InterPro" id="IPR036060">
    <property type="entry name" value="Znf_C2H2C_sf"/>
</dbReference>
<feature type="domain" description="60S ribosomal export protein NMD3 OB-fold" evidence="17">
    <location>
        <begin position="1068"/>
        <end position="1143"/>
    </location>
</feature>
<dbReference type="Gene3D" id="4.10.320.30">
    <property type="match status" value="1"/>
</dbReference>
<evidence type="ECO:0000256" key="5">
    <source>
        <dbReference type="ARBA" id="ARBA00017035"/>
    </source>
</evidence>
<evidence type="ECO:0000256" key="10">
    <source>
        <dbReference type="ARBA" id="ARBA00022833"/>
    </source>
</evidence>
<dbReference type="GO" id="GO:0000055">
    <property type="term" value="P:ribosomal large subunit export from nucleus"/>
    <property type="evidence" value="ECO:0007669"/>
    <property type="project" value="TreeGrafter"/>
</dbReference>
<evidence type="ECO:0000256" key="2">
    <source>
        <dbReference type="ARBA" id="ARBA00004123"/>
    </source>
</evidence>
<evidence type="ECO:0000256" key="4">
    <source>
        <dbReference type="ARBA" id="ARBA00009794"/>
    </source>
</evidence>
<keyword evidence="6" id="KW-0813">Transport</keyword>
<protein>
    <recommendedName>
        <fullName evidence="5">60S ribosomal export protein NMD3</fullName>
    </recommendedName>
</protein>
<evidence type="ECO:0000313" key="20">
    <source>
        <dbReference type="Proteomes" id="UP000675881"/>
    </source>
</evidence>
<dbReference type="PROSITE" id="PS51802">
    <property type="entry name" value="ZF_CCHHC"/>
    <property type="match status" value="1"/>
</dbReference>
<evidence type="ECO:0000256" key="6">
    <source>
        <dbReference type="ARBA" id="ARBA00022448"/>
    </source>
</evidence>
<evidence type="ECO:0000256" key="13">
    <source>
        <dbReference type="ARBA" id="ARBA00023163"/>
    </source>
</evidence>
<name>A0A7R8D2H6_LEPSM</name>
<feature type="compositionally biased region" description="Polar residues" evidence="15">
    <location>
        <begin position="196"/>
        <end position="206"/>
    </location>
</feature>
<dbReference type="Pfam" id="PF02820">
    <property type="entry name" value="MBT"/>
    <property type="match status" value="3"/>
</dbReference>
<dbReference type="Pfam" id="PF04981">
    <property type="entry name" value="NMD3"/>
    <property type="match status" value="2"/>
</dbReference>
<dbReference type="Pfam" id="PF21192">
    <property type="entry name" value="OB_NMD3"/>
    <property type="match status" value="1"/>
</dbReference>
<evidence type="ECO:0000256" key="9">
    <source>
        <dbReference type="ARBA" id="ARBA00022771"/>
    </source>
</evidence>
<keyword evidence="10" id="KW-0862">Zinc</keyword>
<dbReference type="InterPro" id="IPR007064">
    <property type="entry name" value="Nmd3_N"/>
</dbReference>
<evidence type="ECO:0000259" key="17">
    <source>
        <dbReference type="Pfam" id="PF21192"/>
    </source>
</evidence>
<feature type="domain" description="60S ribosomal export protein NMD3 SH3" evidence="18">
    <location>
        <begin position="1003"/>
        <end position="1050"/>
    </location>
</feature>
<keyword evidence="14" id="KW-0539">Nucleus</keyword>
<evidence type="ECO:0000256" key="7">
    <source>
        <dbReference type="ARBA" id="ARBA00022490"/>
    </source>
</evidence>
<evidence type="ECO:0000256" key="14">
    <source>
        <dbReference type="ARBA" id="ARBA00023242"/>
    </source>
</evidence>
<dbReference type="CDD" id="cd20102">
    <property type="entry name" value="MBT_L3MBTL1-like_rpt2"/>
    <property type="match status" value="1"/>
</dbReference>
<feature type="domain" description="Nmd3 N-terminal" evidence="16">
    <location>
        <begin position="876"/>
        <end position="1000"/>
    </location>
</feature>
<comment type="similarity">
    <text evidence="4">Belongs to the NMD3 family.</text>
</comment>
<comment type="subcellular location">
    <subcellularLocation>
        <location evidence="3">Cytoplasm</location>
    </subcellularLocation>
    <subcellularLocation>
        <location evidence="2">Nucleus</location>
    </subcellularLocation>
</comment>
<dbReference type="EMBL" id="HG994586">
    <property type="protein sequence ID" value="CAF3005759.1"/>
    <property type="molecule type" value="Genomic_DNA"/>
</dbReference>
<evidence type="ECO:0000256" key="11">
    <source>
        <dbReference type="ARBA" id="ARBA00022927"/>
    </source>
</evidence>
<sequence length="1228" mass="139329">MQDQYLCNVVGCKGAKSKLMGDIKPNITPNSPKPTKQFHRIYVLPKSALKSDSSPIVLPKDAKILSPKGQLTVLSDTSSTSASSNSLQKVIIDQKAALLDLACNGKIDRKSAVKIINAPKIQSHSTRIETKSSEEEIKFGMDRKSKARMLHSAKSKALQLESKKKNTKLFDSIHKAKENEFGAIEIVQVRDVPKSLQESPTSNKDSCSPPPAKKIRKDEILCCEGCGCYGMAGDFFSPLVCCKECESRANTKKSTNEGKDRCQRPRRETTRKAVVKQEVRSKGDGLRSLNNGSSSTPLSCNSSCASLGSDGSETRESSRATTPANIDKKRIPPHLEYPWFHPKTKNFSWNLYLDCTSSKGAPTKLFKHNVLIPAPKNWFNVGMKLEAVDPEHPSLICVVSIADVQGYRLRLHFDGFPDSYDFWECGDSPNIFPAGWSETKSVSAPEKFFHNKDALHKNQASNQDLSEWKVGAKLEAVDRQNTSMVCVATVAEILGARILIHFDGWEDDYDYWVSPDSPYVHYKGWCDEHNMELNPPNDFPEDVEFEWDAYLKKTKSPVVPGHAFKCRQENSSFKKHMKLEVVDKRNPSLIRVATVVKVNGRQIKVHFDGWPDEYDIWVEDDSYEIFPPEWCQKVNGTSIENPLTSDEVKFYESEGKCPTPGCRGIGHIKGPIFMKHSTLTSCPYSPQNLDLDETYLTDRFKIKESQNPILKEPHDTGEKEEIRQSPREIIGLPDVRIWSSVDVARFVTSLPGLENNLKLAEIIFRRRNRRIFFYAFTTIRLGSKNITFVELRLWSLQIKEDTHKILCCQCGVPIDPNPANTCVGCLRTQVDITEDIPKQVVLNFCKFCERYLNPPNQWVSCPLESREMMALSEVVSATILQQTFVVEYVVHNQMCDDCHRVEAKDTWNASVQVRQKTTQRKTLYYLEQVLIKYNATKDCSGIKVVHEGLDFFFSNESHARKLVEFLGTVVPIRYQQAKKLISHDTNSNTYNYKYTFSVEVVPICKDNIVCLPPKVAHSLGGMGQIALVHKVTNVLHLLDPSTCQFAEINANSYFRTPFLSLTGPKSFTEYTVMNIEIISDFDRRKFSGQGAISKRHVLADCWVVRSSELGVNDEQIHARTHLGHILQIGDSVMGLNLKKLQLYAQKCVRNRRRKWKLRHMDGVLGTKSITSENQEMTDFLEDIEEDMDMRQHINIYKDHRKFTTAVDEDDDDNEIPGLTLLKCWSPLV</sequence>
<dbReference type="PANTHER" id="PTHR12746:SF2">
    <property type="entry name" value="60S RIBOSOMAL EXPORT PROTEIN NMD3"/>
    <property type="match status" value="1"/>
</dbReference>
<dbReference type="GO" id="GO:0005737">
    <property type="term" value="C:cytoplasm"/>
    <property type="evidence" value="ECO:0007669"/>
    <property type="project" value="UniProtKB-SubCell"/>
</dbReference>
<dbReference type="Proteomes" id="UP000675881">
    <property type="component" value="Chromosome 7"/>
</dbReference>
<organism evidence="19 20">
    <name type="scientific">Lepeophtheirus salmonis</name>
    <name type="common">Salmon louse</name>
    <name type="synonym">Caligus salmonis</name>
    <dbReference type="NCBI Taxonomy" id="72036"/>
    <lineage>
        <taxon>Eukaryota</taxon>
        <taxon>Metazoa</taxon>
        <taxon>Ecdysozoa</taxon>
        <taxon>Arthropoda</taxon>
        <taxon>Crustacea</taxon>
        <taxon>Multicrustacea</taxon>
        <taxon>Hexanauplia</taxon>
        <taxon>Copepoda</taxon>
        <taxon>Siphonostomatoida</taxon>
        <taxon>Caligidae</taxon>
        <taxon>Lepeophtheirus</taxon>
    </lineage>
</organism>
<dbReference type="PROSITE" id="PS51079">
    <property type="entry name" value="MBT"/>
    <property type="match status" value="3"/>
</dbReference>
<evidence type="ECO:0000256" key="15">
    <source>
        <dbReference type="SAM" id="MobiDB-lite"/>
    </source>
</evidence>
<feature type="compositionally biased region" description="Basic and acidic residues" evidence="15">
    <location>
        <begin position="252"/>
        <end position="285"/>
    </location>
</feature>
<feature type="region of interest" description="Disordered" evidence="15">
    <location>
        <begin position="252"/>
        <end position="327"/>
    </location>
</feature>
<dbReference type="Pfam" id="PF01530">
    <property type="entry name" value="zf-C2HC"/>
    <property type="match status" value="1"/>
</dbReference>
<feature type="domain" description="Nmd3 N-terminal" evidence="16">
    <location>
        <begin position="807"/>
        <end position="871"/>
    </location>
</feature>
<dbReference type="SUPFAM" id="SSF103637">
    <property type="entry name" value="CCHHC domain"/>
    <property type="match status" value="1"/>
</dbReference>
<keyword evidence="7" id="KW-0963">Cytoplasm</keyword>
<reference evidence="19" key="1">
    <citation type="submission" date="2021-02" db="EMBL/GenBank/DDBJ databases">
        <authorList>
            <person name="Bekaert M."/>
        </authorList>
    </citation>
    <scope>NUCLEOTIDE SEQUENCE</scope>
    <source>
        <strain evidence="19">IoA-00</strain>
    </source>
</reference>
<keyword evidence="20" id="KW-1185">Reference proteome</keyword>
<evidence type="ECO:0000259" key="16">
    <source>
        <dbReference type="Pfam" id="PF04981"/>
    </source>
</evidence>
<dbReference type="GO" id="GO:0005634">
    <property type="term" value="C:nucleus"/>
    <property type="evidence" value="ECO:0007669"/>
    <property type="project" value="UniProtKB-SubCell"/>
</dbReference>
<gene>
    <name evidence="19" type="ORF">LSAA_12984</name>
</gene>
<dbReference type="GO" id="GO:0006355">
    <property type="term" value="P:regulation of DNA-templated transcription"/>
    <property type="evidence" value="ECO:0007669"/>
    <property type="project" value="InterPro"/>
</dbReference>
<evidence type="ECO:0000256" key="3">
    <source>
        <dbReference type="ARBA" id="ARBA00004496"/>
    </source>
</evidence>
<dbReference type="InterPro" id="IPR004092">
    <property type="entry name" value="Mbt"/>
</dbReference>
<dbReference type="GO" id="GO:0043023">
    <property type="term" value="F:ribosomal large subunit binding"/>
    <property type="evidence" value="ECO:0007669"/>
    <property type="project" value="InterPro"/>
</dbReference>
<evidence type="ECO:0000256" key="1">
    <source>
        <dbReference type="ARBA" id="ARBA00002269"/>
    </source>
</evidence>
<dbReference type="SMART" id="SM00561">
    <property type="entry name" value="MBT"/>
    <property type="match status" value="3"/>
</dbReference>
<evidence type="ECO:0000256" key="12">
    <source>
        <dbReference type="ARBA" id="ARBA00023015"/>
    </source>
</evidence>
<dbReference type="InterPro" id="IPR039768">
    <property type="entry name" value="Nmd3"/>
</dbReference>
<comment type="function">
    <text evidence="1">Acts as an adapter for the XPO1/CRM1-mediated export of the 60S ribosomal subunit.</text>
</comment>
<accession>A0A7R8D2H6</accession>
<keyword evidence="13" id="KW-0804">Transcription</keyword>
<keyword evidence="12" id="KW-0805">Transcription regulation</keyword>
<dbReference type="OrthoDB" id="8188861at2759"/>
<dbReference type="InterPro" id="IPR002515">
    <property type="entry name" value="Znf_C2H2C"/>
</dbReference>
<keyword evidence="9" id="KW-0863">Zinc-finger</keyword>
<dbReference type="Pfam" id="PF21193">
    <property type="entry name" value="NMD_SH3"/>
    <property type="match status" value="1"/>
</dbReference>
<dbReference type="GO" id="GO:0008270">
    <property type="term" value="F:zinc ion binding"/>
    <property type="evidence" value="ECO:0007669"/>
    <property type="project" value="UniProtKB-KW"/>
</dbReference>
<dbReference type="AlphaFoldDB" id="A0A7R8D2H6"/>
<dbReference type="InterPro" id="IPR048898">
    <property type="entry name" value="OB_NMD3"/>
</dbReference>
<proteinExistence type="inferred from homology"/>
<evidence type="ECO:0000256" key="8">
    <source>
        <dbReference type="ARBA" id="ARBA00022723"/>
    </source>
</evidence>
<keyword evidence="11" id="KW-0653">Protein transport</keyword>
<feature type="compositionally biased region" description="Low complexity" evidence="15">
    <location>
        <begin position="293"/>
        <end position="306"/>
    </location>
</feature>